<feature type="non-terminal residue" evidence="1">
    <location>
        <position position="1"/>
    </location>
</feature>
<reference evidence="1" key="1">
    <citation type="submission" date="2021-06" db="EMBL/GenBank/DDBJ databases">
        <authorList>
            <person name="Kallberg Y."/>
            <person name="Tangrot J."/>
            <person name="Rosling A."/>
        </authorList>
    </citation>
    <scope>NUCLEOTIDE SEQUENCE</scope>
    <source>
        <strain evidence="1">MA461A</strain>
    </source>
</reference>
<sequence>VQSTIIIVWDILPWLWDLSGRWLEHAGYGTDYEERHGFNKMTLGLFFMDMLKGFLIAGVIGLPILALVLQIIRLSGDNFYFYVWIFMIIFNLVLLTIYPTLIQPLFNKVEPLEEGELRERIEELAS</sequence>
<accession>A0ACA9SR46</accession>
<evidence type="ECO:0000313" key="2">
    <source>
        <dbReference type="Proteomes" id="UP000789920"/>
    </source>
</evidence>
<protein>
    <submittedName>
        <fullName evidence="1">17439_t:CDS:1</fullName>
    </submittedName>
</protein>
<comment type="caution">
    <text evidence="1">The sequence shown here is derived from an EMBL/GenBank/DDBJ whole genome shotgun (WGS) entry which is preliminary data.</text>
</comment>
<feature type="non-terminal residue" evidence="1">
    <location>
        <position position="126"/>
    </location>
</feature>
<evidence type="ECO:0000313" key="1">
    <source>
        <dbReference type="EMBL" id="CAG8843755.1"/>
    </source>
</evidence>
<name>A0ACA9SR46_9GLOM</name>
<dbReference type="Proteomes" id="UP000789920">
    <property type="component" value="Unassembled WGS sequence"/>
</dbReference>
<gene>
    <name evidence="1" type="ORF">RPERSI_LOCUS32908</name>
</gene>
<proteinExistence type="predicted"/>
<dbReference type="EMBL" id="CAJVQC010139692">
    <property type="protein sequence ID" value="CAG8843755.1"/>
    <property type="molecule type" value="Genomic_DNA"/>
</dbReference>
<organism evidence="1 2">
    <name type="scientific">Racocetra persica</name>
    <dbReference type="NCBI Taxonomy" id="160502"/>
    <lineage>
        <taxon>Eukaryota</taxon>
        <taxon>Fungi</taxon>
        <taxon>Fungi incertae sedis</taxon>
        <taxon>Mucoromycota</taxon>
        <taxon>Glomeromycotina</taxon>
        <taxon>Glomeromycetes</taxon>
        <taxon>Diversisporales</taxon>
        <taxon>Gigasporaceae</taxon>
        <taxon>Racocetra</taxon>
    </lineage>
</organism>
<keyword evidence="2" id="KW-1185">Reference proteome</keyword>